<name>A0A6V7UCB3_MELEN</name>
<dbReference type="OrthoDB" id="5900990at2759"/>
<protein>
    <submittedName>
        <fullName evidence="1">Uncharacterized protein</fullName>
    </submittedName>
</protein>
<comment type="caution">
    <text evidence="1">The sequence shown here is derived from an EMBL/GenBank/DDBJ whole genome shotgun (WGS) entry which is preliminary data.</text>
</comment>
<dbReference type="EMBL" id="CAJEWN010000052">
    <property type="protein sequence ID" value="CAD2153138.1"/>
    <property type="molecule type" value="Genomic_DNA"/>
</dbReference>
<dbReference type="AlphaFoldDB" id="A0A6V7UCB3"/>
<reference evidence="1 2" key="1">
    <citation type="submission" date="2020-08" db="EMBL/GenBank/DDBJ databases">
        <authorList>
            <person name="Koutsovoulos G."/>
            <person name="Danchin GJ E."/>
        </authorList>
    </citation>
    <scope>NUCLEOTIDE SEQUENCE [LARGE SCALE GENOMIC DNA]</scope>
</reference>
<evidence type="ECO:0000313" key="2">
    <source>
        <dbReference type="Proteomes" id="UP000580250"/>
    </source>
</evidence>
<accession>A0A6V7UCB3</accession>
<organism evidence="1 2">
    <name type="scientific">Meloidogyne enterolobii</name>
    <name type="common">Root-knot nematode worm</name>
    <name type="synonym">Meloidogyne mayaguensis</name>
    <dbReference type="NCBI Taxonomy" id="390850"/>
    <lineage>
        <taxon>Eukaryota</taxon>
        <taxon>Metazoa</taxon>
        <taxon>Ecdysozoa</taxon>
        <taxon>Nematoda</taxon>
        <taxon>Chromadorea</taxon>
        <taxon>Rhabditida</taxon>
        <taxon>Tylenchina</taxon>
        <taxon>Tylenchomorpha</taxon>
        <taxon>Tylenchoidea</taxon>
        <taxon>Meloidogynidae</taxon>
        <taxon>Meloidogyninae</taxon>
        <taxon>Meloidogyne</taxon>
    </lineage>
</organism>
<sequence>MYNLLVEEKLDILKFLNFNQLISFQQTNIHFKALIDRYIGILSKQKFCHISLVNLNECSKLCKRIGIGSSEIKLDEEILEKWQSIEDKQIPLYLCTERLKHCKQNIVIRLMGEDSFSFLLLKLPLYPKNIKEMKICRFWLEKLFLCSFENAEFNCVIFNPKLIELLFFKKEEKNLNNLLNINKALICYSNPNYENEALNFILNNLSINEFLKIEFDGTNNFTQYKEIILNLILNERRKFNRILINGFKTTQKKLFFGTSFLEPMFSGAPQNSSIDSEIFDLIIRNVETSNCSNMVSNISFPYIKWFRTDLPKRAKNIEKELLKVEGRNCNFVKYEIENILNSKIKFVILHCHPLDTDYITSFHINRI</sequence>
<evidence type="ECO:0000313" key="1">
    <source>
        <dbReference type="EMBL" id="CAD2153138.1"/>
    </source>
</evidence>
<proteinExistence type="predicted"/>
<gene>
    <name evidence="1" type="ORF">MENT_LOCUS11017</name>
</gene>
<dbReference type="Proteomes" id="UP000580250">
    <property type="component" value="Unassembled WGS sequence"/>
</dbReference>